<organism evidence="9 10">
    <name type="scientific">Haloplanus litoreus</name>
    <dbReference type="NCBI Taxonomy" id="767515"/>
    <lineage>
        <taxon>Archaea</taxon>
        <taxon>Methanobacteriati</taxon>
        <taxon>Methanobacteriota</taxon>
        <taxon>Stenosarchaea group</taxon>
        <taxon>Halobacteria</taxon>
        <taxon>Halobacteriales</taxon>
        <taxon>Haloferacaceae</taxon>
        <taxon>Haloplanus</taxon>
    </lineage>
</organism>
<evidence type="ECO:0000256" key="6">
    <source>
        <dbReference type="ARBA" id="ARBA00022840"/>
    </source>
</evidence>
<dbReference type="PROSITE" id="PS50109">
    <property type="entry name" value="HIS_KIN"/>
    <property type="match status" value="1"/>
</dbReference>
<feature type="domain" description="Histidine kinase" evidence="8">
    <location>
        <begin position="257"/>
        <end position="462"/>
    </location>
</feature>
<keyword evidence="6" id="KW-0067">ATP-binding</keyword>
<keyword evidence="4" id="KW-0547">Nucleotide-binding</keyword>
<accession>A0ABD6A1I9</accession>
<protein>
    <recommendedName>
        <fullName evidence="2">histidine kinase</fullName>
        <ecNumber evidence="2">2.7.13.3</ecNumber>
    </recommendedName>
</protein>
<evidence type="ECO:0000259" key="8">
    <source>
        <dbReference type="PROSITE" id="PS50109"/>
    </source>
</evidence>
<proteinExistence type="predicted"/>
<dbReference type="EC" id="2.7.13.3" evidence="2"/>
<keyword evidence="10" id="KW-1185">Reference proteome</keyword>
<dbReference type="GeneID" id="96954539"/>
<evidence type="ECO:0000256" key="3">
    <source>
        <dbReference type="ARBA" id="ARBA00022679"/>
    </source>
</evidence>
<evidence type="ECO:0000256" key="7">
    <source>
        <dbReference type="SAM" id="MobiDB-lite"/>
    </source>
</evidence>
<comment type="caution">
    <text evidence="9">The sequence shown here is derived from an EMBL/GenBank/DDBJ whole genome shotgun (WGS) entry which is preliminary data.</text>
</comment>
<name>A0ABD6A1I9_9EURY</name>
<dbReference type="AlphaFoldDB" id="A0ABD6A1I9"/>
<reference evidence="9 10" key="1">
    <citation type="journal article" date="2019" name="Int. J. Syst. Evol. Microbiol.">
        <title>The Global Catalogue of Microorganisms (GCM) 10K type strain sequencing project: providing services to taxonomists for standard genome sequencing and annotation.</title>
        <authorList>
            <consortium name="The Broad Institute Genomics Platform"/>
            <consortium name="The Broad Institute Genome Sequencing Center for Infectious Disease"/>
            <person name="Wu L."/>
            <person name="Ma J."/>
        </authorList>
    </citation>
    <scope>NUCLEOTIDE SEQUENCE [LARGE SCALE GENOMIC DNA]</scope>
    <source>
        <strain evidence="9 10">GX21</strain>
    </source>
</reference>
<gene>
    <name evidence="9" type="ORF">ACFQKE_12775</name>
</gene>
<dbReference type="GO" id="GO:0005524">
    <property type="term" value="F:ATP binding"/>
    <property type="evidence" value="ECO:0007669"/>
    <property type="project" value="UniProtKB-KW"/>
</dbReference>
<evidence type="ECO:0000256" key="2">
    <source>
        <dbReference type="ARBA" id="ARBA00012438"/>
    </source>
</evidence>
<dbReference type="EMBL" id="JBHTAT010000001">
    <property type="protein sequence ID" value="MFC7256158.1"/>
    <property type="molecule type" value="Genomic_DNA"/>
</dbReference>
<dbReference type="InterPro" id="IPR003594">
    <property type="entry name" value="HATPase_dom"/>
</dbReference>
<dbReference type="Pfam" id="PF14417">
    <property type="entry name" value="MEDS"/>
    <property type="match status" value="1"/>
</dbReference>
<comment type="catalytic activity">
    <reaction evidence="1">
        <text>ATP + protein L-histidine = ADP + protein N-phospho-L-histidine.</text>
        <dbReference type="EC" id="2.7.13.3"/>
    </reaction>
</comment>
<sequence length="462" mass="50703">MTDSDPTGPSLDDSAAASSEDRRYRDLRADFDELGAGHHVALFYESLAAQRRVAAAFVASALERNQRCLYLTDRNEAAAVRGTFRRDGIDVARRIDAGDLRIRSATDVYLDEGFDPDRIIETLGNASAESHADGYDGFVAVGENSWSFRTDEDLDDVVEFEAAFDAHEADHPVTTLCQYGLDDFDETAIAKALRTHEHVVYRDTLCRNPYYLPPERYADAASEGLNATLMLEQTHGLARSRRALERQEQRLAVVNRILRHDIRNDLNVVIGTLSQVRETDALDGPSRARLDRVDRVANRLVDRAEKARYVQQTLTDGSVERFDLDALVADAVATVRDRHPDATVDVDGSAGVAVLADGHLKTAVVELLTNAVVHGTADPPSATVRVARDGATATIDVANPGPSVPVADRRALDRGTETPLEHAGGLGLWLVKWIVDNSRGSLRFPETDPETCRIALELRAVE</sequence>
<dbReference type="Pfam" id="PF02518">
    <property type="entry name" value="HATPase_c"/>
    <property type="match status" value="1"/>
</dbReference>
<dbReference type="SUPFAM" id="SSF55874">
    <property type="entry name" value="ATPase domain of HSP90 chaperone/DNA topoisomerase II/histidine kinase"/>
    <property type="match status" value="1"/>
</dbReference>
<dbReference type="Proteomes" id="UP001596434">
    <property type="component" value="Unassembled WGS sequence"/>
</dbReference>
<evidence type="ECO:0000313" key="10">
    <source>
        <dbReference type="Proteomes" id="UP001596434"/>
    </source>
</evidence>
<feature type="region of interest" description="Disordered" evidence="7">
    <location>
        <begin position="1"/>
        <end position="21"/>
    </location>
</feature>
<dbReference type="PANTHER" id="PTHR44936">
    <property type="entry name" value="SENSOR PROTEIN CREC"/>
    <property type="match status" value="1"/>
</dbReference>
<evidence type="ECO:0000256" key="4">
    <source>
        <dbReference type="ARBA" id="ARBA00022741"/>
    </source>
</evidence>
<dbReference type="PANTHER" id="PTHR44936:SF10">
    <property type="entry name" value="SENSOR PROTEIN RSTB"/>
    <property type="match status" value="1"/>
</dbReference>
<keyword evidence="5" id="KW-0418">Kinase</keyword>
<dbReference type="CDD" id="cd16936">
    <property type="entry name" value="HATPase_RsbW-like"/>
    <property type="match status" value="1"/>
</dbReference>
<dbReference type="InterPro" id="IPR036890">
    <property type="entry name" value="HATPase_C_sf"/>
</dbReference>
<dbReference type="InterPro" id="IPR005467">
    <property type="entry name" value="His_kinase_dom"/>
</dbReference>
<evidence type="ECO:0000313" key="9">
    <source>
        <dbReference type="EMBL" id="MFC7256158.1"/>
    </source>
</evidence>
<evidence type="ECO:0000256" key="5">
    <source>
        <dbReference type="ARBA" id="ARBA00022777"/>
    </source>
</evidence>
<keyword evidence="3" id="KW-0808">Transferase</keyword>
<dbReference type="InterPro" id="IPR050980">
    <property type="entry name" value="2C_sensor_his_kinase"/>
</dbReference>
<dbReference type="InterPro" id="IPR025847">
    <property type="entry name" value="MEDS_domain"/>
</dbReference>
<dbReference type="RefSeq" id="WP_379704720.1">
    <property type="nucleotide sequence ID" value="NZ_JBHTAT010000001.1"/>
</dbReference>
<dbReference type="Gene3D" id="3.30.565.10">
    <property type="entry name" value="Histidine kinase-like ATPase, C-terminal domain"/>
    <property type="match status" value="1"/>
</dbReference>
<evidence type="ECO:0000256" key="1">
    <source>
        <dbReference type="ARBA" id="ARBA00000085"/>
    </source>
</evidence>
<dbReference type="GO" id="GO:0004673">
    <property type="term" value="F:protein histidine kinase activity"/>
    <property type="evidence" value="ECO:0007669"/>
    <property type="project" value="UniProtKB-EC"/>
</dbReference>